<dbReference type="Gene3D" id="3.40.50.300">
    <property type="entry name" value="P-loop containing nucleotide triphosphate hydrolases"/>
    <property type="match status" value="1"/>
</dbReference>
<feature type="compositionally biased region" description="Low complexity" evidence="1">
    <location>
        <begin position="254"/>
        <end position="268"/>
    </location>
</feature>
<evidence type="ECO:0000313" key="4">
    <source>
        <dbReference type="Proteomes" id="UP000321234"/>
    </source>
</evidence>
<feature type="region of interest" description="Disordered" evidence="1">
    <location>
        <begin position="1"/>
        <end position="48"/>
    </location>
</feature>
<dbReference type="EMBL" id="VKAC01000008">
    <property type="protein sequence ID" value="TXR55493.1"/>
    <property type="molecule type" value="Genomic_DNA"/>
</dbReference>
<dbReference type="InterPro" id="IPR011704">
    <property type="entry name" value="ATPase_dyneun-rel_AAA"/>
</dbReference>
<proteinExistence type="predicted"/>
<dbReference type="OrthoDB" id="9781481at2"/>
<dbReference type="InterPro" id="IPR003593">
    <property type="entry name" value="AAA+_ATPase"/>
</dbReference>
<dbReference type="InterPro" id="IPR052934">
    <property type="entry name" value="Methyl-DNA_Rec/Restrict_Enz"/>
</dbReference>
<name>A0A5C8ZE64_9ACTN</name>
<protein>
    <submittedName>
        <fullName evidence="3">AAA family ATPase</fullName>
    </submittedName>
</protein>
<evidence type="ECO:0000259" key="2">
    <source>
        <dbReference type="SMART" id="SM00382"/>
    </source>
</evidence>
<dbReference type="CDD" id="cd00009">
    <property type="entry name" value="AAA"/>
    <property type="match status" value="1"/>
</dbReference>
<feature type="region of interest" description="Disordered" evidence="1">
    <location>
        <begin position="243"/>
        <end position="269"/>
    </location>
</feature>
<dbReference type="PANTHER" id="PTHR37291">
    <property type="entry name" value="5-METHYLCYTOSINE-SPECIFIC RESTRICTION ENZYME B"/>
    <property type="match status" value="1"/>
</dbReference>
<dbReference type="InterPro" id="IPR036661">
    <property type="entry name" value="Luciferase-like_sf"/>
</dbReference>
<dbReference type="Pfam" id="PF07728">
    <property type="entry name" value="AAA_5"/>
    <property type="match status" value="1"/>
</dbReference>
<sequence length="550" mass="60404">MSRSTSLSTAIAHHTASAEAVDHGEPSGCPSDEGGTRSRQDRGMPAPERAAVAEYVRERRELFGPEFVPGRLRPEAEARALLDAKAGRMSKDDAAALGAACNRHQRGSVQMRNRFSPAFFGGWLNVVTADLDLFNRRVEELWQGSEEDALALLDQVCKTPSTFPGAGRVLPTMLLYLRDPERFPVWITATATGLAVLDGGRVIGQQSALPGYREFAERVATLRAEHGLAAQEVDAVLARAQQHFAKQDPPSPPRSAASGATTSGAPGPEAAMEISEAVAPEDLDEWIELLSDPRKRQMVFYGPPGTGKTWVARRLADHLAGHSSRVTTVQFHPAYSYEDFVEGLRPEVGRGATAGQFSYVVRPGVFRQACDAARADRDHTHVVLVDEMNRADLAAAFGELLVLLEYRDELSVRLPYSQDDFSVPSNLVLLATMNTADRSLALVDFALRRRFHTVEVRPDRGVLEHHVAGQPADARALVLDLFDLVQDAVGRDAPGAPGHSFWMAPDTSAAGLARVWRYQLRPYLQEHWFERPEQLVALEERVERLLGEQS</sequence>
<dbReference type="SUPFAM" id="SSF51679">
    <property type="entry name" value="Bacterial luciferase-like"/>
    <property type="match status" value="1"/>
</dbReference>
<accession>A0A5C8ZE64</accession>
<evidence type="ECO:0000256" key="1">
    <source>
        <dbReference type="SAM" id="MobiDB-lite"/>
    </source>
</evidence>
<dbReference type="GO" id="GO:0016705">
    <property type="term" value="F:oxidoreductase activity, acting on paired donors, with incorporation or reduction of molecular oxygen"/>
    <property type="evidence" value="ECO:0007669"/>
    <property type="project" value="InterPro"/>
</dbReference>
<dbReference type="SMART" id="SM00382">
    <property type="entry name" value="AAA"/>
    <property type="match status" value="1"/>
</dbReference>
<gene>
    <name evidence="3" type="ORF">FMM08_14365</name>
</gene>
<feature type="domain" description="AAA+ ATPase" evidence="2">
    <location>
        <begin position="294"/>
        <end position="461"/>
    </location>
</feature>
<organism evidence="3 4">
    <name type="scientific">Quadrisphaera setariae</name>
    <dbReference type="NCBI Taxonomy" id="2593304"/>
    <lineage>
        <taxon>Bacteria</taxon>
        <taxon>Bacillati</taxon>
        <taxon>Actinomycetota</taxon>
        <taxon>Actinomycetes</taxon>
        <taxon>Kineosporiales</taxon>
        <taxon>Kineosporiaceae</taxon>
        <taxon>Quadrisphaera</taxon>
    </lineage>
</organism>
<dbReference type="InterPro" id="IPR027417">
    <property type="entry name" value="P-loop_NTPase"/>
</dbReference>
<dbReference type="AlphaFoldDB" id="A0A5C8ZE64"/>
<dbReference type="PANTHER" id="PTHR37291:SF1">
    <property type="entry name" value="TYPE IV METHYL-DIRECTED RESTRICTION ENZYME ECOKMCRB SUBUNIT"/>
    <property type="match status" value="1"/>
</dbReference>
<dbReference type="SUPFAM" id="SSF52540">
    <property type="entry name" value="P-loop containing nucleoside triphosphate hydrolases"/>
    <property type="match status" value="1"/>
</dbReference>
<dbReference type="GO" id="GO:0005524">
    <property type="term" value="F:ATP binding"/>
    <property type="evidence" value="ECO:0007669"/>
    <property type="project" value="InterPro"/>
</dbReference>
<comment type="caution">
    <text evidence="3">The sequence shown here is derived from an EMBL/GenBank/DDBJ whole genome shotgun (WGS) entry which is preliminary data.</text>
</comment>
<keyword evidence="4" id="KW-1185">Reference proteome</keyword>
<dbReference type="GO" id="GO:0016887">
    <property type="term" value="F:ATP hydrolysis activity"/>
    <property type="evidence" value="ECO:0007669"/>
    <property type="project" value="InterPro"/>
</dbReference>
<evidence type="ECO:0000313" key="3">
    <source>
        <dbReference type="EMBL" id="TXR55493.1"/>
    </source>
</evidence>
<reference evidence="3 4" key="1">
    <citation type="submission" date="2019-07" db="EMBL/GenBank/DDBJ databases">
        <title>Quadrisphaera sp. strain DD2A genome sequencing and assembly.</title>
        <authorList>
            <person name="Kim I."/>
        </authorList>
    </citation>
    <scope>NUCLEOTIDE SEQUENCE [LARGE SCALE GENOMIC DNA]</scope>
    <source>
        <strain evidence="3 4">DD2A</strain>
    </source>
</reference>
<dbReference type="Proteomes" id="UP000321234">
    <property type="component" value="Unassembled WGS sequence"/>
</dbReference>